<evidence type="ECO:0000313" key="1">
    <source>
        <dbReference type="EMBL" id="TFK76638.1"/>
    </source>
</evidence>
<dbReference type="EMBL" id="ML208259">
    <property type="protein sequence ID" value="TFK76638.1"/>
    <property type="molecule type" value="Genomic_DNA"/>
</dbReference>
<evidence type="ECO:0000313" key="2">
    <source>
        <dbReference type="Proteomes" id="UP000308600"/>
    </source>
</evidence>
<proteinExistence type="predicted"/>
<dbReference type="Proteomes" id="UP000308600">
    <property type="component" value="Unassembled WGS sequence"/>
</dbReference>
<sequence length="64" mass="6890">MTRGNQRDQDRLKAQKKAAASAKKPKESAANLAKRKEADAEILRQKQKLAADKAAAEAGGSNKK</sequence>
<name>A0ACD3BF22_9AGAR</name>
<keyword evidence="2" id="KW-1185">Reference proteome</keyword>
<accession>A0ACD3BF22</accession>
<protein>
    <submittedName>
        <fullName evidence="1">Uncharacterized protein</fullName>
    </submittedName>
</protein>
<organism evidence="1 2">
    <name type="scientific">Pluteus cervinus</name>
    <dbReference type="NCBI Taxonomy" id="181527"/>
    <lineage>
        <taxon>Eukaryota</taxon>
        <taxon>Fungi</taxon>
        <taxon>Dikarya</taxon>
        <taxon>Basidiomycota</taxon>
        <taxon>Agaricomycotina</taxon>
        <taxon>Agaricomycetes</taxon>
        <taxon>Agaricomycetidae</taxon>
        <taxon>Agaricales</taxon>
        <taxon>Pluteineae</taxon>
        <taxon>Pluteaceae</taxon>
        <taxon>Pluteus</taxon>
    </lineage>
</organism>
<reference evidence="1 2" key="1">
    <citation type="journal article" date="2019" name="Nat. Ecol. Evol.">
        <title>Megaphylogeny resolves global patterns of mushroom evolution.</title>
        <authorList>
            <person name="Varga T."/>
            <person name="Krizsan K."/>
            <person name="Foldi C."/>
            <person name="Dima B."/>
            <person name="Sanchez-Garcia M."/>
            <person name="Sanchez-Ramirez S."/>
            <person name="Szollosi G.J."/>
            <person name="Szarkandi J.G."/>
            <person name="Papp V."/>
            <person name="Albert L."/>
            <person name="Andreopoulos W."/>
            <person name="Angelini C."/>
            <person name="Antonin V."/>
            <person name="Barry K.W."/>
            <person name="Bougher N.L."/>
            <person name="Buchanan P."/>
            <person name="Buyck B."/>
            <person name="Bense V."/>
            <person name="Catcheside P."/>
            <person name="Chovatia M."/>
            <person name="Cooper J."/>
            <person name="Damon W."/>
            <person name="Desjardin D."/>
            <person name="Finy P."/>
            <person name="Geml J."/>
            <person name="Haridas S."/>
            <person name="Hughes K."/>
            <person name="Justo A."/>
            <person name="Karasinski D."/>
            <person name="Kautmanova I."/>
            <person name="Kiss B."/>
            <person name="Kocsube S."/>
            <person name="Kotiranta H."/>
            <person name="LaButti K.M."/>
            <person name="Lechner B.E."/>
            <person name="Liimatainen K."/>
            <person name="Lipzen A."/>
            <person name="Lukacs Z."/>
            <person name="Mihaltcheva S."/>
            <person name="Morgado L.N."/>
            <person name="Niskanen T."/>
            <person name="Noordeloos M.E."/>
            <person name="Ohm R.A."/>
            <person name="Ortiz-Santana B."/>
            <person name="Ovrebo C."/>
            <person name="Racz N."/>
            <person name="Riley R."/>
            <person name="Savchenko A."/>
            <person name="Shiryaev A."/>
            <person name="Soop K."/>
            <person name="Spirin V."/>
            <person name="Szebenyi C."/>
            <person name="Tomsovsky M."/>
            <person name="Tulloss R.E."/>
            <person name="Uehling J."/>
            <person name="Grigoriev I.V."/>
            <person name="Vagvolgyi C."/>
            <person name="Papp T."/>
            <person name="Martin F.M."/>
            <person name="Miettinen O."/>
            <person name="Hibbett D.S."/>
            <person name="Nagy L.G."/>
        </authorList>
    </citation>
    <scope>NUCLEOTIDE SEQUENCE [LARGE SCALE GENOMIC DNA]</scope>
    <source>
        <strain evidence="1 2">NL-1719</strain>
    </source>
</reference>
<gene>
    <name evidence="1" type="ORF">BDN72DRAFT_829774</name>
</gene>